<evidence type="ECO:0000313" key="2">
    <source>
        <dbReference type="EMBL" id="PPQ74243.1"/>
    </source>
</evidence>
<name>A0A409W7A7_9AGAR</name>
<proteinExistence type="predicted"/>
<dbReference type="InParanoid" id="A0A409W7A7"/>
<accession>A0A409W7A7</accession>
<organism evidence="2 3">
    <name type="scientific">Gymnopilus dilepis</name>
    <dbReference type="NCBI Taxonomy" id="231916"/>
    <lineage>
        <taxon>Eukaryota</taxon>
        <taxon>Fungi</taxon>
        <taxon>Dikarya</taxon>
        <taxon>Basidiomycota</taxon>
        <taxon>Agaricomycotina</taxon>
        <taxon>Agaricomycetes</taxon>
        <taxon>Agaricomycetidae</taxon>
        <taxon>Agaricales</taxon>
        <taxon>Agaricineae</taxon>
        <taxon>Hymenogastraceae</taxon>
        <taxon>Gymnopilus</taxon>
    </lineage>
</organism>
<dbReference type="AlphaFoldDB" id="A0A409W7A7"/>
<evidence type="ECO:0000313" key="3">
    <source>
        <dbReference type="Proteomes" id="UP000284706"/>
    </source>
</evidence>
<sequence>MASLLTQHELEGRLLHWTGSYLVPRYPFFDSSYYASYPYYPASDGHLPPSNIDDLNRWFCDVELAAHECNVPREQYPDVAIFFLKGDLKEMMQQRRGLYLAHTRRVFWDWEDFKQNLKSAVGETNQMIGAMVRDCLGVFKIEAVKMLDSPLITSLANEAVERLSWAYPYIASSLKKGLIIGGTAAVLPAVGMMAWNKLLSRRND</sequence>
<keyword evidence="1" id="KW-0812">Transmembrane</keyword>
<comment type="caution">
    <text evidence="2">The sequence shown here is derived from an EMBL/GenBank/DDBJ whole genome shotgun (WGS) entry which is preliminary data.</text>
</comment>
<keyword evidence="3" id="KW-1185">Reference proteome</keyword>
<evidence type="ECO:0000256" key="1">
    <source>
        <dbReference type="SAM" id="Phobius"/>
    </source>
</evidence>
<dbReference type="Proteomes" id="UP000284706">
    <property type="component" value="Unassembled WGS sequence"/>
</dbReference>
<keyword evidence="1" id="KW-0472">Membrane</keyword>
<gene>
    <name evidence="2" type="ORF">CVT26_004439</name>
</gene>
<feature type="transmembrane region" description="Helical" evidence="1">
    <location>
        <begin position="177"/>
        <end position="195"/>
    </location>
</feature>
<reference evidence="2 3" key="1">
    <citation type="journal article" date="2018" name="Evol. Lett.">
        <title>Horizontal gene cluster transfer increased hallucinogenic mushroom diversity.</title>
        <authorList>
            <person name="Reynolds H.T."/>
            <person name="Vijayakumar V."/>
            <person name="Gluck-Thaler E."/>
            <person name="Korotkin H.B."/>
            <person name="Matheny P.B."/>
            <person name="Slot J.C."/>
        </authorList>
    </citation>
    <scope>NUCLEOTIDE SEQUENCE [LARGE SCALE GENOMIC DNA]</scope>
    <source>
        <strain evidence="2 3">SRW20</strain>
    </source>
</reference>
<dbReference type="EMBL" id="NHYE01005354">
    <property type="protein sequence ID" value="PPQ74243.1"/>
    <property type="molecule type" value="Genomic_DNA"/>
</dbReference>
<dbReference type="OrthoDB" id="3068660at2759"/>
<protein>
    <submittedName>
        <fullName evidence="2">Uncharacterized protein</fullName>
    </submittedName>
</protein>
<keyword evidence="1" id="KW-1133">Transmembrane helix</keyword>